<dbReference type="EMBL" id="CP065050">
    <property type="protein sequence ID" value="QPI56305.1"/>
    <property type="molecule type" value="Genomic_DNA"/>
</dbReference>
<evidence type="ECO:0000313" key="1">
    <source>
        <dbReference type="EMBL" id="QPI56305.1"/>
    </source>
</evidence>
<organism evidence="1 2">
    <name type="scientific">Streptomyces malaysiensis</name>
    <dbReference type="NCBI Taxonomy" id="92644"/>
    <lineage>
        <taxon>Bacteria</taxon>
        <taxon>Bacillati</taxon>
        <taxon>Actinomycetota</taxon>
        <taxon>Actinomycetes</taxon>
        <taxon>Kitasatosporales</taxon>
        <taxon>Streptomycetaceae</taxon>
        <taxon>Streptomyces</taxon>
        <taxon>Streptomyces violaceusniger group</taxon>
    </lineage>
</organism>
<gene>
    <name evidence="1" type="ORF">I1A49_16375</name>
</gene>
<evidence type="ECO:0000313" key="2">
    <source>
        <dbReference type="Proteomes" id="UP000663421"/>
    </source>
</evidence>
<dbReference type="Proteomes" id="UP000663421">
    <property type="component" value="Chromosome"/>
</dbReference>
<accession>A0ABX6W478</accession>
<name>A0ABX6W478_STRMQ</name>
<keyword evidence="2" id="KW-1185">Reference proteome</keyword>
<protein>
    <submittedName>
        <fullName evidence="1">Uncharacterized protein</fullName>
    </submittedName>
</protein>
<proteinExistence type="predicted"/>
<sequence length="123" mass="13785">MTNNQGRVIALTARGYRTLAEVLTRLATNGTTEEKCAAETLFGELETIPATTETAYIAEYQEFGDDTWWVAGDMYGYPDRKDAEAAIEARADKWKDSRFHKPVSAARIRTVTTTTTTRPYILV</sequence>
<reference evidence="1 2" key="1">
    <citation type="submission" date="2020-11" db="EMBL/GenBank/DDBJ databases">
        <title>Complete genome sequence unveiled secondary metabolic potentials in Streptomyces solisilvae HNM0141.</title>
        <authorList>
            <person name="Huang X."/>
        </authorList>
    </citation>
    <scope>NUCLEOTIDE SEQUENCE [LARGE SCALE GENOMIC DNA]</scope>
    <source>
        <strain evidence="1 2">HNM0141</strain>
    </source>
</reference>